<evidence type="ECO:0000256" key="1">
    <source>
        <dbReference type="ARBA" id="ARBA00004141"/>
    </source>
</evidence>
<dbReference type="Gene3D" id="1.20.1720.10">
    <property type="entry name" value="Multidrug resistance protein D"/>
    <property type="match status" value="1"/>
</dbReference>
<evidence type="ECO:0000313" key="8">
    <source>
        <dbReference type="Proteomes" id="UP000239209"/>
    </source>
</evidence>
<evidence type="ECO:0000256" key="5">
    <source>
        <dbReference type="ARBA" id="ARBA00023136"/>
    </source>
</evidence>
<evidence type="ECO:0000256" key="6">
    <source>
        <dbReference type="SAM" id="Phobius"/>
    </source>
</evidence>
<dbReference type="OrthoDB" id="8596007at2"/>
<dbReference type="GO" id="GO:0016020">
    <property type="term" value="C:membrane"/>
    <property type="evidence" value="ECO:0007669"/>
    <property type="project" value="UniProtKB-SubCell"/>
</dbReference>
<dbReference type="RefSeq" id="WP_106131532.1">
    <property type="nucleotide sequence ID" value="NZ_PVZG01000056.1"/>
</dbReference>
<evidence type="ECO:0000313" key="7">
    <source>
        <dbReference type="EMBL" id="PRY17022.1"/>
    </source>
</evidence>
<keyword evidence="8" id="KW-1185">Reference proteome</keyword>
<name>A0A2T0R781_9ACTN</name>
<dbReference type="GO" id="GO:0022857">
    <property type="term" value="F:transmembrane transporter activity"/>
    <property type="evidence" value="ECO:0007669"/>
    <property type="project" value="InterPro"/>
</dbReference>
<reference evidence="7 8" key="1">
    <citation type="submission" date="2018-03" db="EMBL/GenBank/DDBJ databases">
        <title>Genomic Encyclopedia of Archaeal and Bacterial Type Strains, Phase II (KMG-II): from individual species to whole genera.</title>
        <authorList>
            <person name="Goeker M."/>
        </authorList>
    </citation>
    <scope>NUCLEOTIDE SEQUENCE [LARGE SCALE GENOMIC DNA]</scope>
    <source>
        <strain evidence="7 8">DSM 45348</strain>
    </source>
</reference>
<dbReference type="Pfam" id="PF07690">
    <property type="entry name" value="MFS_1"/>
    <property type="match status" value="1"/>
</dbReference>
<keyword evidence="5 6" id="KW-0472">Membrane</keyword>
<dbReference type="AlphaFoldDB" id="A0A2T0R781"/>
<feature type="transmembrane region" description="Helical" evidence="6">
    <location>
        <begin position="232"/>
        <end position="248"/>
    </location>
</feature>
<dbReference type="EMBL" id="PVZG01000056">
    <property type="protein sequence ID" value="PRY17022.1"/>
    <property type="molecule type" value="Genomic_DNA"/>
</dbReference>
<sequence length="324" mass="32395">MVLTAPFLAVFDFFAMSTAGLGAPALAVFSTAYAATLMTGGVLGDRFGIRRVFTLAAAGYLLACAICACAPVPAVLLGGRALQGLAAAALVPQAFALTAGGGAYTRLTATLGAASVTGQLLALALPWRALFAVQILVAATALPSARHLPATRHPGTRINPLTVLLPLALLLPLTRTSPLSLLPAAVAVPLWLTYRRRSPPVFAGPRAILAASATGALYAGQAALLLVTGHQLVAIGYGATFAAVSLLRRPAVQLTVAAPALALLAYAGTPGLPLLLGGAAMGILLPLLTAKALNGAVPGAASGRLATIQQLAAAAAIWLTPTSA</sequence>
<dbReference type="InterPro" id="IPR011701">
    <property type="entry name" value="MFS"/>
</dbReference>
<keyword evidence="2" id="KW-0813">Transport</keyword>
<dbReference type="PANTHER" id="PTHR42718:SF9">
    <property type="entry name" value="MAJOR FACILITATOR SUPERFAMILY MULTIDRUG TRANSPORTER MFSC"/>
    <property type="match status" value="1"/>
</dbReference>
<organism evidence="7 8">
    <name type="scientific">Pseudosporangium ferrugineum</name>
    <dbReference type="NCBI Taxonomy" id="439699"/>
    <lineage>
        <taxon>Bacteria</taxon>
        <taxon>Bacillati</taxon>
        <taxon>Actinomycetota</taxon>
        <taxon>Actinomycetes</taxon>
        <taxon>Micromonosporales</taxon>
        <taxon>Micromonosporaceae</taxon>
        <taxon>Pseudosporangium</taxon>
    </lineage>
</organism>
<dbReference type="SUPFAM" id="SSF103473">
    <property type="entry name" value="MFS general substrate transporter"/>
    <property type="match status" value="1"/>
</dbReference>
<feature type="transmembrane region" description="Helical" evidence="6">
    <location>
        <begin position="260"/>
        <end position="285"/>
    </location>
</feature>
<feature type="transmembrane region" description="Helical" evidence="6">
    <location>
        <begin position="85"/>
        <end position="105"/>
    </location>
</feature>
<evidence type="ECO:0000256" key="4">
    <source>
        <dbReference type="ARBA" id="ARBA00022989"/>
    </source>
</evidence>
<gene>
    <name evidence="7" type="ORF">CLV70_1568</name>
</gene>
<accession>A0A2T0R781</accession>
<comment type="subcellular location">
    <subcellularLocation>
        <location evidence="1">Membrane</location>
        <topology evidence="1">Multi-pass membrane protein</topology>
    </subcellularLocation>
</comment>
<feature type="transmembrane region" description="Helical" evidence="6">
    <location>
        <begin position="125"/>
        <end position="145"/>
    </location>
</feature>
<dbReference type="PANTHER" id="PTHR42718">
    <property type="entry name" value="MAJOR FACILITATOR SUPERFAMILY MULTIDRUG TRANSPORTER MFSC"/>
    <property type="match status" value="1"/>
</dbReference>
<evidence type="ECO:0000256" key="2">
    <source>
        <dbReference type="ARBA" id="ARBA00022448"/>
    </source>
</evidence>
<protein>
    <submittedName>
        <fullName evidence="7">MFS transporter</fullName>
    </submittedName>
</protein>
<comment type="caution">
    <text evidence="7">The sequence shown here is derived from an EMBL/GenBank/DDBJ whole genome shotgun (WGS) entry which is preliminary data.</text>
</comment>
<dbReference type="InterPro" id="IPR036259">
    <property type="entry name" value="MFS_trans_sf"/>
</dbReference>
<keyword evidence="3 6" id="KW-0812">Transmembrane</keyword>
<dbReference type="Proteomes" id="UP000239209">
    <property type="component" value="Unassembled WGS sequence"/>
</dbReference>
<evidence type="ECO:0000256" key="3">
    <source>
        <dbReference type="ARBA" id="ARBA00022692"/>
    </source>
</evidence>
<feature type="transmembrane region" description="Helical" evidence="6">
    <location>
        <begin position="58"/>
        <end position="78"/>
    </location>
</feature>
<proteinExistence type="predicted"/>
<keyword evidence="4 6" id="KW-1133">Transmembrane helix</keyword>